<organism evidence="1 2">
    <name type="scientific">Hydrogenophaga pseudoflava</name>
    <name type="common">Pseudomonas carboxydoflava</name>
    <dbReference type="NCBI Taxonomy" id="47421"/>
    <lineage>
        <taxon>Bacteria</taxon>
        <taxon>Pseudomonadati</taxon>
        <taxon>Pseudomonadota</taxon>
        <taxon>Betaproteobacteria</taxon>
        <taxon>Burkholderiales</taxon>
        <taxon>Comamonadaceae</taxon>
        <taxon>Hydrogenophaga</taxon>
    </lineage>
</organism>
<dbReference type="Proteomes" id="UP000293912">
    <property type="component" value="Plasmid pDSM1084"/>
</dbReference>
<name>A0A4P6X3G8_HYDPS</name>
<dbReference type="GeneID" id="39465750"/>
<geneLocation type="plasmid" evidence="1 2">
    <name>pDSM1084</name>
</geneLocation>
<dbReference type="KEGG" id="hpse:HPF_23430"/>
<reference evidence="1 2" key="1">
    <citation type="submission" date="2019-03" db="EMBL/GenBank/DDBJ databases">
        <authorList>
            <person name="Sebastian G."/>
            <person name="Baumann P."/>
            <person name="Ruckert C."/>
            <person name="Kalinowski J."/>
            <person name="Nebel B."/>
            <person name="Takors R."/>
            <person name="Blombach B."/>
        </authorList>
    </citation>
    <scope>NUCLEOTIDE SEQUENCE [LARGE SCALE GENOMIC DNA]</scope>
    <source>
        <strain evidence="1 2">DSM 1084</strain>
        <plasmid evidence="1 2">pDSM1084</plasmid>
    </source>
</reference>
<keyword evidence="2" id="KW-1185">Reference proteome</keyword>
<evidence type="ECO:0000313" key="2">
    <source>
        <dbReference type="Proteomes" id="UP000293912"/>
    </source>
</evidence>
<keyword evidence="1" id="KW-0614">Plasmid</keyword>
<sequence>MNKLEFVQRLDAGPLRVSDATADLWYHLLSWVDTHGYADTADSPDFVKYVQDFRTVGVPTINKHLSRMAAAKFLQGHRLARRLSPESREDMSSPVHNIIFGTGLASLPTSFKRYTLPGVPCPKVFRALERVEANEQKVLADFAGSSA</sequence>
<dbReference type="EMBL" id="CP037868">
    <property type="protein sequence ID" value="QBM30660.1"/>
    <property type="molecule type" value="Genomic_DNA"/>
</dbReference>
<evidence type="ECO:0000313" key="1">
    <source>
        <dbReference type="EMBL" id="QBM30660.1"/>
    </source>
</evidence>
<dbReference type="AlphaFoldDB" id="A0A4P6X3G8"/>
<gene>
    <name evidence="1" type="ORF">HPF_23430</name>
</gene>
<accession>A0A4P6X3G8</accession>
<proteinExistence type="predicted"/>
<protein>
    <submittedName>
        <fullName evidence="1">Uncharacterized protein</fullName>
    </submittedName>
</protein>
<dbReference type="RefSeq" id="WP_133158261.1">
    <property type="nucleotide sequence ID" value="NZ_CP037868.1"/>
</dbReference>